<dbReference type="Proteomes" id="UP000515154">
    <property type="component" value="Unplaced"/>
</dbReference>
<keyword evidence="1" id="KW-1185">Reference proteome</keyword>
<protein>
    <submittedName>
        <fullName evidence="2">Uncharacterized protein LOC115228422</fullName>
    </submittedName>
</protein>
<gene>
    <name evidence="2" type="primary">LOC115228422</name>
</gene>
<reference evidence="2" key="1">
    <citation type="submission" date="2025-08" db="UniProtKB">
        <authorList>
            <consortium name="RefSeq"/>
        </authorList>
    </citation>
    <scope>IDENTIFICATION</scope>
</reference>
<dbReference type="KEGG" id="osn:115228422"/>
<sequence>MDKLANTFEKSFLKINTEKTEYTIVRRCDERHKGKWRHTKKFGTLLGDTEDMIRRKSLATFALKRLNNIWLRGKKISASLKIKLYNMFVKPVLLYNSSSWALTVQEMKNLNSFHRMQLKYILGIFWPKRISNKHLYSRYNAHPLDEEIRCNRWGLFGHILRMDRKTHANLAMEHHYAPHPGTNFRGRPRITLPTLLHQDLTLIGKRLKSADNLEHLRELSRNRGTRKRLTKRIQKRVAQAR</sequence>
<evidence type="ECO:0000313" key="2">
    <source>
        <dbReference type="RefSeq" id="XP_029654863.1"/>
    </source>
</evidence>
<proteinExistence type="predicted"/>
<dbReference type="AlphaFoldDB" id="A0A6P7TSY9"/>
<organism evidence="1 2">
    <name type="scientific">Octopus sinensis</name>
    <name type="common">East Asian common octopus</name>
    <dbReference type="NCBI Taxonomy" id="2607531"/>
    <lineage>
        <taxon>Eukaryota</taxon>
        <taxon>Metazoa</taxon>
        <taxon>Spiralia</taxon>
        <taxon>Lophotrochozoa</taxon>
        <taxon>Mollusca</taxon>
        <taxon>Cephalopoda</taxon>
        <taxon>Coleoidea</taxon>
        <taxon>Octopodiformes</taxon>
        <taxon>Octopoda</taxon>
        <taxon>Incirrata</taxon>
        <taxon>Octopodidae</taxon>
        <taxon>Octopus</taxon>
    </lineage>
</organism>
<dbReference type="PANTHER" id="PTHR47027:SF20">
    <property type="entry name" value="REVERSE TRANSCRIPTASE-LIKE PROTEIN WITH RNA-DIRECTED DNA POLYMERASE DOMAIN"/>
    <property type="match status" value="1"/>
</dbReference>
<name>A0A6P7TSY9_9MOLL</name>
<evidence type="ECO:0000313" key="1">
    <source>
        <dbReference type="Proteomes" id="UP000515154"/>
    </source>
</evidence>
<dbReference type="RefSeq" id="XP_029654863.1">
    <property type="nucleotide sequence ID" value="XM_029799003.1"/>
</dbReference>
<dbReference type="PANTHER" id="PTHR47027">
    <property type="entry name" value="REVERSE TRANSCRIPTASE DOMAIN-CONTAINING PROTEIN"/>
    <property type="match status" value="1"/>
</dbReference>
<accession>A0A6P7TSY9</accession>